<dbReference type="EMBL" id="CP016761">
    <property type="protein sequence ID" value="ANX13913.1"/>
    <property type="molecule type" value="Genomic_DNA"/>
</dbReference>
<dbReference type="SMART" id="SM00028">
    <property type="entry name" value="TPR"/>
    <property type="match status" value="3"/>
</dbReference>
<gene>
    <name evidence="2" type="ORF">ABE41_018020</name>
</gene>
<sequence length="304" mass="35408">MNTNQRAIELLEENNYEGALKLFRKAVLEKRDIQSLTNLAWVYLHEEEDNQKALSLVLEAIDLSPESHFPYSFCGELLLKLEQYEEALKHLLTSISIQPTSEAYHNIGVAKYYLGDPAEASKYFGLASGKSDFTVYNQVRCLIMSNQVNEAKMVIDTFNENDDDFVGEVDLAELYAELQLYDAAIFWYDKGWESYYRQPHWVVWYVNSLIQTNQYTKAQEIINEAIQQKKEELNEAHEDVVDEDWTENDKRDHIKKLTKEINEYRSMIERVSAGVLPKIEFEPSAETGCYLFGCKRHGHPEYKD</sequence>
<dbReference type="KEGG" id="far:ABE41_018020"/>
<dbReference type="SUPFAM" id="SSF48452">
    <property type="entry name" value="TPR-like"/>
    <property type="match status" value="2"/>
</dbReference>
<dbReference type="RefSeq" id="WP_066293388.1">
    <property type="nucleotide sequence ID" value="NZ_CP016761.1"/>
</dbReference>
<dbReference type="InterPro" id="IPR011990">
    <property type="entry name" value="TPR-like_helical_dom_sf"/>
</dbReference>
<protein>
    <submittedName>
        <fullName evidence="2">Uncharacterized protein</fullName>
    </submittedName>
</protein>
<keyword evidence="1" id="KW-0175">Coiled coil</keyword>
<evidence type="ECO:0000313" key="2">
    <source>
        <dbReference type="EMBL" id="ANX13913.1"/>
    </source>
</evidence>
<organism evidence="2 3">
    <name type="scientific">Fictibacillus arsenicus</name>
    <dbReference type="NCBI Taxonomy" id="255247"/>
    <lineage>
        <taxon>Bacteria</taxon>
        <taxon>Bacillati</taxon>
        <taxon>Bacillota</taxon>
        <taxon>Bacilli</taxon>
        <taxon>Bacillales</taxon>
        <taxon>Fictibacillaceae</taxon>
        <taxon>Fictibacillus</taxon>
    </lineage>
</organism>
<dbReference type="Gene3D" id="1.25.40.10">
    <property type="entry name" value="Tetratricopeptide repeat domain"/>
    <property type="match status" value="1"/>
</dbReference>
<dbReference type="OrthoDB" id="2836682at2"/>
<dbReference type="STRING" id="255247.ABE41_018020"/>
<dbReference type="Pfam" id="PF13181">
    <property type="entry name" value="TPR_8"/>
    <property type="match status" value="1"/>
</dbReference>
<dbReference type="PANTHER" id="PTHR12558">
    <property type="entry name" value="CELL DIVISION CYCLE 16,23,27"/>
    <property type="match status" value="1"/>
</dbReference>
<accession>A0A1B1Z8Z3</accession>
<dbReference type="PANTHER" id="PTHR12558:SF13">
    <property type="entry name" value="CELL DIVISION CYCLE PROTEIN 27 HOMOLOG"/>
    <property type="match status" value="1"/>
</dbReference>
<dbReference type="AlphaFoldDB" id="A0A1B1Z8Z3"/>
<name>A0A1B1Z8Z3_9BACL</name>
<reference evidence="2 3" key="1">
    <citation type="submission" date="2016-08" db="EMBL/GenBank/DDBJ databases">
        <title>Complete genome sequence of Fictibacillus arsenicus G25-54, a strain with toxicity to nematodes and a potential arsenic-resistance activity.</title>
        <authorList>
            <person name="Zheng Z."/>
        </authorList>
    </citation>
    <scope>NUCLEOTIDE SEQUENCE [LARGE SCALE GENOMIC DNA]</scope>
    <source>
        <strain evidence="2 3">G25-54</strain>
    </source>
</reference>
<evidence type="ECO:0000313" key="3">
    <source>
        <dbReference type="Proteomes" id="UP000077412"/>
    </source>
</evidence>
<dbReference type="InterPro" id="IPR019734">
    <property type="entry name" value="TPR_rpt"/>
</dbReference>
<keyword evidence="3" id="KW-1185">Reference proteome</keyword>
<feature type="coiled-coil region" evidence="1">
    <location>
        <begin position="215"/>
        <end position="274"/>
    </location>
</feature>
<dbReference type="Proteomes" id="UP000077412">
    <property type="component" value="Chromosome"/>
</dbReference>
<proteinExistence type="predicted"/>
<evidence type="ECO:0000256" key="1">
    <source>
        <dbReference type="SAM" id="Coils"/>
    </source>
</evidence>
<dbReference type="Pfam" id="PF12895">
    <property type="entry name" value="ANAPC3"/>
    <property type="match status" value="1"/>
</dbReference>